<keyword evidence="3 7" id="KW-0812">Transmembrane</keyword>
<feature type="transmembrane region" description="Helical" evidence="7">
    <location>
        <begin position="184"/>
        <end position="203"/>
    </location>
</feature>
<dbReference type="GO" id="GO:0005737">
    <property type="term" value="C:cytoplasm"/>
    <property type="evidence" value="ECO:0007669"/>
    <property type="project" value="UniProtKB-ARBA"/>
</dbReference>
<evidence type="ECO:0000256" key="3">
    <source>
        <dbReference type="ARBA" id="ARBA00022692"/>
    </source>
</evidence>
<comment type="subcellular location">
    <subcellularLocation>
        <location evidence="1">Membrane</location>
        <topology evidence="1">Multi-pass membrane protein</topology>
    </subcellularLocation>
</comment>
<feature type="region of interest" description="Disordered" evidence="6">
    <location>
        <begin position="1"/>
        <end position="41"/>
    </location>
</feature>
<dbReference type="EMBL" id="JABCRI010000024">
    <property type="protein sequence ID" value="KAF8376996.1"/>
    <property type="molecule type" value="Genomic_DNA"/>
</dbReference>
<feature type="transmembrane region" description="Helical" evidence="7">
    <location>
        <begin position="53"/>
        <end position="73"/>
    </location>
</feature>
<feature type="transmembrane region" description="Helical" evidence="7">
    <location>
        <begin position="85"/>
        <end position="106"/>
    </location>
</feature>
<evidence type="ECO:0000256" key="2">
    <source>
        <dbReference type="ARBA" id="ARBA00008707"/>
    </source>
</evidence>
<comment type="caution">
    <text evidence="8">The sequence shown here is derived from an EMBL/GenBank/DDBJ whole genome shotgun (WGS) entry which is preliminary data.</text>
</comment>
<evidence type="ECO:0000256" key="1">
    <source>
        <dbReference type="ARBA" id="ARBA00004141"/>
    </source>
</evidence>
<evidence type="ECO:0000256" key="5">
    <source>
        <dbReference type="ARBA" id="ARBA00023136"/>
    </source>
</evidence>
<feature type="transmembrane region" description="Helical" evidence="7">
    <location>
        <begin position="142"/>
        <end position="164"/>
    </location>
</feature>
<keyword evidence="9" id="KW-1185">Reference proteome</keyword>
<feature type="compositionally biased region" description="Low complexity" evidence="6">
    <location>
        <begin position="325"/>
        <end position="346"/>
    </location>
</feature>
<gene>
    <name evidence="8" type="ORF">HHK36_030368</name>
</gene>
<feature type="compositionally biased region" description="Low complexity" evidence="6">
    <location>
        <begin position="8"/>
        <end position="17"/>
    </location>
</feature>
<reference evidence="8 9" key="1">
    <citation type="submission" date="2020-04" db="EMBL/GenBank/DDBJ databases">
        <title>Plant Genome Project.</title>
        <authorList>
            <person name="Zhang R.-G."/>
        </authorList>
    </citation>
    <scope>NUCLEOTIDE SEQUENCE [LARGE SCALE GENOMIC DNA]</scope>
    <source>
        <strain evidence="8">YNK0</strain>
        <tissue evidence="8">Leaf</tissue>
    </source>
</reference>
<dbReference type="InterPro" id="IPR007770">
    <property type="entry name" value="DMP"/>
</dbReference>
<dbReference type="Proteomes" id="UP000655225">
    <property type="component" value="Unassembled WGS sequence"/>
</dbReference>
<dbReference type="PANTHER" id="PTHR31621">
    <property type="entry name" value="PROTEIN DMP3"/>
    <property type="match status" value="1"/>
</dbReference>
<name>A0A834YC01_TETSI</name>
<protein>
    <submittedName>
        <fullName evidence="8">Uncharacterized protein</fullName>
    </submittedName>
</protein>
<dbReference type="OrthoDB" id="525686at2759"/>
<feature type="transmembrane region" description="Helical" evidence="7">
    <location>
        <begin position="113"/>
        <end position="130"/>
    </location>
</feature>
<organism evidence="8 9">
    <name type="scientific">Tetracentron sinense</name>
    <name type="common">Spur-leaf</name>
    <dbReference type="NCBI Taxonomy" id="13715"/>
    <lineage>
        <taxon>Eukaryota</taxon>
        <taxon>Viridiplantae</taxon>
        <taxon>Streptophyta</taxon>
        <taxon>Embryophyta</taxon>
        <taxon>Tracheophyta</taxon>
        <taxon>Spermatophyta</taxon>
        <taxon>Magnoliopsida</taxon>
        <taxon>Trochodendrales</taxon>
        <taxon>Trochodendraceae</taxon>
        <taxon>Tetracentron</taxon>
    </lineage>
</organism>
<feature type="region of interest" description="Disordered" evidence="6">
    <location>
        <begin position="322"/>
        <end position="349"/>
    </location>
</feature>
<dbReference type="Pfam" id="PF05078">
    <property type="entry name" value="DUF679"/>
    <property type="match status" value="1"/>
</dbReference>
<dbReference type="GO" id="GO:0016020">
    <property type="term" value="C:membrane"/>
    <property type="evidence" value="ECO:0007669"/>
    <property type="project" value="UniProtKB-SubCell"/>
</dbReference>
<keyword evidence="4 7" id="KW-1133">Transmembrane helix</keyword>
<proteinExistence type="inferred from homology"/>
<dbReference type="GO" id="GO:0010256">
    <property type="term" value="P:endomembrane system organization"/>
    <property type="evidence" value="ECO:0007669"/>
    <property type="project" value="TreeGrafter"/>
</dbReference>
<evidence type="ECO:0000313" key="9">
    <source>
        <dbReference type="Proteomes" id="UP000655225"/>
    </source>
</evidence>
<evidence type="ECO:0000256" key="6">
    <source>
        <dbReference type="SAM" id="MobiDB-lite"/>
    </source>
</evidence>
<sequence length="425" mass="45797">MSLRTRTKPATTETTSSSDDDQQEIQIQKASSPPSPSLMQGAMNQTLAGTAHLANLLPTGTLLAFQLLTPIFSSNGSCDSVTRPMTLLLLLLLAGSCFLACFTDTFRSSDGKVYYGLATFNGMWLFDYPITMASSLPDLSKYRLRFIDGVHAVLSVLVFIAVALRDKNVLSCFYPKPEHETQEVLDRVPIGIGLICSLLFVVFPTRRNGIEIEVGQGAKAAVLREVVARGISDVEGGAEEEAEVWYFPRPGQPSAVESEILARDDLRVASPRGDRFGDFNPAMLGPETCKPFPSSPPRELVSEGVMNTFCLVESPHPIEASVARQSEPGESGQSSASPQGPGVSGSNIVSPLGQEEAAEWVGLWIASKSWHEVGVSPAGCKQNSDVRIPFIFCFLLVALGKPSSMTTPGSLINKSHNFSQIRLPC</sequence>
<evidence type="ECO:0000256" key="4">
    <source>
        <dbReference type="ARBA" id="ARBA00022989"/>
    </source>
</evidence>
<dbReference type="AlphaFoldDB" id="A0A834YC01"/>
<dbReference type="PANTHER" id="PTHR31621:SF1">
    <property type="entry name" value="PROTEIN DMP5"/>
    <property type="match status" value="1"/>
</dbReference>
<comment type="similarity">
    <text evidence="2">Belongs to the plant DMP1 protein family.</text>
</comment>
<keyword evidence="5 7" id="KW-0472">Membrane</keyword>
<evidence type="ECO:0000313" key="8">
    <source>
        <dbReference type="EMBL" id="KAF8376996.1"/>
    </source>
</evidence>
<accession>A0A834YC01</accession>
<evidence type="ECO:0000256" key="7">
    <source>
        <dbReference type="SAM" id="Phobius"/>
    </source>
</evidence>